<sequence length="147" mass="17450">MKYSSEKKHIGMLIKCIEKKIVNELNKELEQFDITLMQNEVLRYIYFHEKNQDVFQKQIEEFFNSTNPTITGILNRLEGKELIKREINLKDARYKKLTVTPKGKELLDKMLELGPKKVENKLTQRLSVEERDELERLLILVLDGLEN</sequence>
<dbReference type="PROSITE" id="PS50995">
    <property type="entry name" value="HTH_MARR_2"/>
    <property type="match status" value="1"/>
</dbReference>
<dbReference type="PANTHER" id="PTHR33164">
    <property type="entry name" value="TRANSCRIPTIONAL REGULATOR, MARR FAMILY"/>
    <property type="match status" value="1"/>
</dbReference>
<dbReference type="EMBL" id="JAHLFQ010000165">
    <property type="protein sequence ID" value="MBU3804554.1"/>
    <property type="molecule type" value="Genomic_DNA"/>
</dbReference>
<name>A0A9E2KCS7_9FIRM</name>
<keyword evidence="2" id="KW-0804">Transcription</keyword>
<keyword evidence="1" id="KW-0805">Transcription regulation</keyword>
<dbReference type="PANTHER" id="PTHR33164:SF56">
    <property type="entry name" value="HTH-TYPE TRANSCRIPTIONAL REGULATOR MHQR"/>
    <property type="match status" value="1"/>
</dbReference>
<dbReference type="InterPro" id="IPR036388">
    <property type="entry name" value="WH-like_DNA-bd_sf"/>
</dbReference>
<dbReference type="PRINTS" id="PR00598">
    <property type="entry name" value="HTHMARR"/>
</dbReference>
<dbReference type="AlphaFoldDB" id="A0A9E2KCS7"/>
<feature type="domain" description="HTH marR-type" evidence="3">
    <location>
        <begin position="7"/>
        <end position="143"/>
    </location>
</feature>
<proteinExistence type="predicted"/>
<evidence type="ECO:0000256" key="2">
    <source>
        <dbReference type="ARBA" id="ARBA00023163"/>
    </source>
</evidence>
<organism evidence="4 5">
    <name type="scientific">Candidatus Cellulosilyticum pullistercoris</name>
    <dbReference type="NCBI Taxonomy" id="2838521"/>
    <lineage>
        <taxon>Bacteria</taxon>
        <taxon>Bacillati</taxon>
        <taxon>Bacillota</taxon>
        <taxon>Clostridia</taxon>
        <taxon>Lachnospirales</taxon>
        <taxon>Cellulosilyticaceae</taxon>
        <taxon>Cellulosilyticum</taxon>
    </lineage>
</organism>
<comment type="caution">
    <text evidence="4">The sequence shown here is derived from an EMBL/GenBank/DDBJ whole genome shotgun (WGS) entry which is preliminary data.</text>
</comment>
<gene>
    <name evidence="4" type="ORF">H9872_07340</name>
</gene>
<dbReference type="Pfam" id="PF01047">
    <property type="entry name" value="MarR"/>
    <property type="match status" value="1"/>
</dbReference>
<evidence type="ECO:0000259" key="3">
    <source>
        <dbReference type="PROSITE" id="PS50995"/>
    </source>
</evidence>
<dbReference type="InterPro" id="IPR000835">
    <property type="entry name" value="HTH_MarR-typ"/>
</dbReference>
<dbReference type="SUPFAM" id="SSF46785">
    <property type="entry name" value="Winged helix' DNA-binding domain"/>
    <property type="match status" value="1"/>
</dbReference>
<dbReference type="InterPro" id="IPR039422">
    <property type="entry name" value="MarR/SlyA-like"/>
</dbReference>
<accession>A0A9E2KCS7</accession>
<reference evidence="4" key="1">
    <citation type="journal article" date="2021" name="PeerJ">
        <title>Extensive microbial diversity within the chicken gut microbiome revealed by metagenomics and culture.</title>
        <authorList>
            <person name="Gilroy R."/>
            <person name="Ravi A."/>
            <person name="Getino M."/>
            <person name="Pursley I."/>
            <person name="Horton D.L."/>
            <person name="Alikhan N.F."/>
            <person name="Baker D."/>
            <person name="Gharbi K."/>
            <person name="Hall N."/>
            <person name="Watson M."/>
            <person name="Adriaenssens E.M."/>
            <person name="Foster-Nyarko E."/>
            <person name="Jarju S."/>
            <person name="Secka A."/>
            <person name="Antonio M."/>
            <person name="Oren A."/>
            <person name="Chaudhuri R.R."/>
            <person name="La Ragione R."/>
            <person name="Hildebrand F."/>
            <person name="Pallen M.J."/>
        </authorList>
    </citation>
    <scope>NUCLEOTIDE SEQUENCE</scope>
    <source>
        <strain evidence="4">B5-657</strain>
    </source>
</reference>
<dbReference type="GO" id="GO:0003700">
    <property type="term" value="F:DNA-binding transcription factor activity"/>
    <property type="evidence" value="ECO:0007669"/>
    <property type="project" value="InterPro"/>
</dbReference>
<evidence type="ECO:0000313" key="4">
    <source>
        <dbReference type="EMBL" id="MBU3804554.1"/>
    </source>
</evidence>
<dbReference type="Proteomes" id="UP000824229">
    <property type="component" value="Unassembled WGS sequence"/>
</dbReference>
<evidence type="ECO:0000313" key="5">
    <source>
        <dbReference type="Proteomes" id="UP000824229"/>
    </source>
</evidence>
<protein>
    <submittedName>
        <fullName evidence="4">MarR family transcriptional regulator</fullName>
    </submittedName>
</protein>
<dbReference type="Gene3D" id="1.10.10.10">
    <property type="entry name" value="Winged helix-like DNA-binding domain superfamily/Winged helix DNA-binding domain"/>
    <property type="match status" value="1"/>
</dbReference>
<dbReference type="SMART" id="SM00347">
    <property type="entry name" value="HTH_MARR"/>
    <property type="match status" value="1"/>
</dbReference>
<dbReference type="GO" id="GO:0006950">
    <property type="term" value="P:response to stress"/>
    <property type="evidence" value="ECO:0007669"/>
    <property type="project" value="TreeGrafter"/>
</dbReference>
<evidence type="ECO:0000256" key="1">
    <source>
        <dbReference type="ARBA" id="ARBA00023015"/>
    </source>
</evidence>
<dbReference type="InterPro" id="IPR036390">
    <property type="entry name" value="WH_DNA-bd_sf"/>
</dbReference>
<reference evidence="4" key="2">
    <citation type="submission" date="2021-04" db="EMBL/GenBank/DDBJ databases">
        <authorList>
            <person name="Gilroy R."/>
        </authorList>
    </citation>
    <scope>NUCLEOTIDE SEQUENCE</scope>
    <source>
        <strain evidence="4">B5-657</strain>
    </source>
</reference>